<sequence>MNLEEKYKSEITMIRIKILEKKINDILNNYKNTINKNIFYQKDIKYNLISNYKYYRTEPNYNKYILTIYKIFLYTCFYVTNNSLLYKKIVEIKNKQNYIKNQKKVSKYYNIIGIQNMELLLNLLSQII</sequence>
<proteinExistence type="predicted"/>
<evidence type="ECO:0000313" key="1">
    <source>
        <dbReference type="EMBL" id="ARF10735.1"/>
    </source>
</evidence>
<reference evidence="1" key="1">
    <citation type="journal article" date="2017" name="Science">
        <title>Giant viruses with an expanded complement of translation system components.</title>
        <authorList>
            <person name="Schulz F."/>
            <person name="Yutin N."/>
            <person name="Ivanova N.N."/>
            <person name="Ortega D.R."/>
            <person name="Lee T.K."/>
            <person name="Vierheilig J."/>
            <person name="Daims H."/>
            <person name="Horn M."/>
            <person name="Wagner M."/>
            <person name="Jensen G.J."/>
            <person name="Kyrpides N.C."/>
            <person name="Koonin E.V."/>
            <person name="Woyke T."/>
        </authorList>
    </citation>
    <scope>NUCLEOTIDE SEQUENCE</scope>
    <source>
        <strain evidence="1">HKV1</strain>
    </source>
</reference>
<gene>
    <name evidence="1" type="ORF">Hokovirus_3_8</name>
</gene>
<dbReference type="EMBL" id="KY684105">
    <property type="protein sequence ID" value="ARF10735.1"/>
    <property type="molecule type" value="Genomic_DNA"/>
</dbReference>
<name>A0A1V0SG91_9VIRU</name>
<protein>
    <submittedName>
        <fullName evidence="1">Uncharacterized protein</fullName>
    </submittedName>
</protein>
<organism evidence="1">
    <name type="scientific">Hokovirus HKV1</name>
    <dbReference type="NCBI Taxonomy" id="1977638"/>
    <lineage>
        <taxon>Viruses</taxon>
        <taxon>Varidnaviria</taxon>
        <taxon>Bamfordvirae</taxon>
        <taxon>Nucleocytoviricota</taxon>
        <taxon>Megaviricetes</taxon>
        <taxon>Imitervirales</taxon>
        <taxon>Mimiviridae</taxon>
        <taxon>Klosneuvirinae</taxon>
        <taxon>Hokovirus</taxon>
    </lineage>
</organism>
<accession>A0A1V0SG91</accession>